<keyword evidence="1" id="KW-0472">Membrane</keyword>
<keyword evidence="1" id="KW-1133">Transmembrane helix</keyword>
<comment type="caution">
    <text evidence="2">The sequence shown here is derived from an EMBL/GenBank/DDBJ whole genome shotgun (WGS) entry which is preliminary data.</text>
</comment>
<feature type="transmembrane region" description="Helical" evidence="1">
    <location>
        <begin position="170"/>
        <end position="191"/>
    </location>
</feature>
<proteinExistence type="predicted"/>
<reference evidence="2 3" key="1">
    <citation type="submission" date="2018-04" db="EMBL/GenBank/DDBJ databases">
        <title>Genomic Encyclopedia of Type Strains, Phase IV (KMG-IV): sequencing the most valuable type-strain genomes for metagenomic binning, comparative biology and taxonomic classification.</title>
        <authorList>
            <person name="Goeker M."/>
        </authorList>
    </citation>
    <scope>NUCLEOTIDE SEQUENCE [LARGE SCALE GENOMIC DNA]</scope>
    <source>
        <strain evidence="2 3">DSM 28688</strain>
    </source>
</reference>
<feature type="transmembrane region" description="Helical" evidence="1">
    <location>
        <begin position="197"/>
        <end position="215"/>
    </location>
</feature>
<sequence length="249" mass="26181">MDSVWPVVLMATLAGAAIPAGAFLGRLQPLFQRWLDTEFRHSVIAFGGGALLAAVSLVLVPKGMESLSVGWIVVGMLGGGIAFGMLDAVLSRLKGSVSQLVAMLADFIPEALALGALFAANGNGAYVLALLIALQNLPEGFNAFRELTASDEPAREHRGRTAQDMADRPVLLWFLLLVPLGPLAGLAGHFWLVDQAATLGFIMMFASGGILYLVFQDIAPQARLERHWAPSLGAVAGFLLGVLGHLAVG</sequence>
<dbReference type="RefSeq" id="WP_116918208.1">
    <property type="nucleotide sequence ID" value="NZ_QEKQ01000001.1"/>
</dbReference>
<dbReference type="OrthoDB" id="5766358at2"/>
<feature type="transmembrane region" description="Helical" evidence="1">
    <location>
        <begin position="67"/>
        <end position="91"/>
    </location>
</feature>
<evidence type="ECO:0000313" key="2">
    <source>
        <dbReference type="EMBL" id="PVY79034.1"/>
    </source>
</evidence>
<gene>
    <name evidence="2" type="ORF">C8D92_101240</name>
</gene>
<protein>
    <submittedName>
        <fullName evidence="2">ZIP family zinc transporter</fullName>
    </submittedName>
</protein>
<dbReference type="Proteomes" id="UP000245887">
    <property type="component" value="Unassembled WGS sequence"/>
</dbReference>
<name>A0A2U1D0Y2_9GAMM</name>
<keyword evidence="1" id="KW-0812">Transmembrane</keyword>
<evidence type="ECO:0000313" key="3">
    <source>
        <dbReference type="Proteomes" id="UP000245887"/>
    </source>
</evidence>
<evidence type="ECO:0000256" key="1">
    <source>
        <dbReference type="SAM" id="Phobius"/>
    </source>
</evidence>
<feature type="transmembrane region" description="Helical" evidence="1">
    <location>
        <begin position="227"/>
        <end position="248"/>
    </location>
</feature>
<dbReference type="AlphaFoldDB" id="A0A2U1D0Y2"/>
<organism evidence="2 3">
    <name type="scientific">Tamilnaduibacter salinus</name>
    <dbReference type="NCBI Taxonomy" id="1484056"/>
    <lineage>
        <taxon>Bacteria</taxon>
        <taxon>Pseudomonadati</taxon>
        <taxon>Pseudomonadota</taxon>
        <taxon>Gammaproteobacteria</taxon>
        <taxon>Pseudomonadales</taxon>
        <taxon>Marinobacteraceae</taxon>
        <taxon>Tamilnaduibacter</taxon>
    </lineage>
</organism>
<dbReference type="EMBL" id="QEKQ01000001">
    <property type="protein sequence ID" value="PVY79034.1"/>
    <property type="molecule type" value="Genomic_DNA"/>
</dbReference>
<accession>A0A2U1D0Y2</accession>
<feature type="transmembrane region" description="Helical" evidence="1">
    <location>
        <begin position="111"/>
        <end position="134"/>
    </location>
</feature>
<feature type="transmembrane region" description="Helical" evidence="1">
    <location>
        <begin position="43"/>
        <end position="60"/>
    </location>
</feature>